<evidence type="ECO:0000256" key="8">
    <source>
        <dbReference type="ARBA" id="ARBA00022884"/>
    </source>
</evidence>
<dbReference type="GO" id="GO:0010468">
    <property type="term" value="P:regulation of gene expression"/>
    <property type="evidence" value="ECO:0007669"/>
    <property type="project" value="TreeGrafter"/>
</dbReference>
<proteinExistence type="inferred from homology"/>
<dbReference type="Pfam" id="PF14622">
    <property type="entry name" value="Ribonucleas_3_3"/>
    <property type="match status" value="1"/>
</dbReference>
<feature type="binding site" evidence="9">
    <location>
        <position position="42"/>
    </location>
    <ligand>
        <name>Mg(2+)</name>
        <dbReference type="ChEBI" id="CHEBI:18420"/>
    </ligand>
</feature>
<dbReference type="GO" id="GO:0004525">
    <property type="term" value="F:ribonuclease III activity"/>
    <property type="evidence" value="ECO:0007669"/>
    <property type="project" value="UniProtKB-UniRule"/>
</dbReference>
<evidence type="ECO:0000256" key="2">
    <source>
        <dbReference type="ARBA" id="ARBA00010183"/>
    </source>
</evidence>
<dbReference type="InterPro" id="IPR000999">
    <property type="entry name" value="RNase_III_dom"/>
</dbReference>
<organism evidence="12 13">
    <name type="scientific">Candidatus Promineifilum breve</name>
    <dbReference type="NCBI Taxonomy" id="1806508"/>
    <lineage>
        <taxon>Bacteria</taxon>
        <taxon>Bacillati</taxon>
        <taxon>Chloroflexota</taxon>
        <taxon>Ardenticatenia</taxon>
        <taxon>Candidatus Promineifilales</taxon>
        <taxon>Candidatus Promineifilaceae</taxon>
        <taxon>Candidatus Promineifilum</taxon>
    </lineage>
</organism>
<keyword evidence="9" id="KW-0819">tRNA processing</keyword>
<dbReference type="Proteomes" id="UP000215027">
    <property type="component" value="Chromosome I"/>
</dbReference>
<feature type="domain" description="DRBM" evidence="10">
    <location>
        <begin position="156"/>
        <end position="225"/>
    </location>
</feature>
<dbReference type="PROSITE" id="PS00517">
    <property type="entry name" value="RNASE_3_1"/>
    <property type="match status" value="1"/>
</dbReference>
<evidence type="ECO:0000256" key="9">
    <source>
        <dbReference type="HAMAP-Rule" id="MF_00104"/>
    </source>
</evidence>
<dbReference type="CDD" id="cd00593">
    <property type="entry name" value="RIBOc"/>
    <property type="match status" value="1"/>
</dbReference>
<dbReference type="KEGG" id="pbf:CFX0092_A2577"/>
<dbReference type="InterPro" id="IPR014720">
    <property type="entry name" value="dsRBD_dom"/>
</dbReference>
<keyword evidence="4 9" id="KW-0507">mRNA processing</keyword>
<dbReference type="PANTHER" id="PTHR11207">
    <property type="entry name" value="RIBONUCLEASE III"/>
    <property type="match status" value="1"/>
</dbReference>
<evidence type="ECO:0000256" key="4">
    <source>
        <dbReference type="ARBA" id="ARBA00022664"/>
    </source>
</evidence>
<dbReference type="GO" id="GO:0019843">
    <property type="term" value="F:rRNA binding"/>
    <property type="evidence" value="ECO:0007669"/>
    <property type="project" value="UniProtKB-KW"/>
</dbReference>
<keyword evidence="6 9" id="KW-0255">Endonuclease</keyword>
<evidence type="ECO:0000313" key="12">
    <source>
        <dbReference type="EMBL" id="CUS04455.2"/>
    </source>
</evidence>
<protein>
    <recommendedName>
        <fullName evidence="9">Ribonuclease 3</fullName>
        <ecNumber evidence="9">3.1.26.3</ecNumber>
    </recommendedName>
    <alternativeName>
        <fullName evidence="9">Ribonuclease III</fullName>
        <shortName evidence="9">RNase III</shortName>
    </alternativeName>
</protein>
<sequence length="230" mass="25601">MELSERLGVAFDDFSLLSRALTHRSYLNENPGAILEDNERLEFLGDAVIDFVVAGYLYHRFPEMDEGELTALRAALVRAETLAKFARDVDLGRYLRMGLGEEESGGRDRTPLLCASFEAVMGAIYLDRGLEETRPIIEGIIRPMLEDIRAGQLHKDAKSEFQVWAQARFNVTPYYRVAGSEGPDHARTFTVRVMVGGEMWGEGRGRSKQTAAQAAAAEGLLRAATMPEEE</sequence>
<comment type="function">
    <text evidence="9">Digests double-stranded RNA. Involved in the processing of primary rRNA transcript to yield the immediate precursors to the large and small rRNAs (23S and 16S). Processes some mRNAs, and tRNAs when they are encoded in the rRNA operon. Processes pre-crRNA and tracrRNA of type II CRISPR loci if present in the organism.</text>
</comment>
<dbReference type="HAMAP" id="MF_00104">
    <property type="entry name" value="RNase_III"/>
    <property type="match status" value="1"/>
</dbReference>
<keyword evidence="7 9" id="KW-0378">Hydrolase</keyword>
<comment type="caution">
    <text evidence="9">Lacks conserved residue(s) required for the propagation of feature annotation.</text>
</comment>
<keyword evidence="13" id="KW-1185">Reference proteome</keyword>
<feature type="binding site" evidence="9">
    <location>
        <position position="118"/>
    </location>
    <ligand>
        <name>Mg(2+)</name>
        <dbReference type="ChEBI" id="CHEBI:18420"/>
    </ligand>
</feature>
<dbReference type="CDD" id="cd10845">
    <property type="entry name" value="DSRM_RNAse_III_family"/>
    <property type="match status" value="1"/>
</dbReference>
<keyword evidence="5 9" id="KW-0540">Nuclease</keyword>
<keyword evidence="9" id="KW-0699">rRNA-binding</keyword>
<dbReference type="InterPro" id="IPR011907">
    <property type="entry name" value="RNase_III"/>
</dbReference>
<dbReference type="GO" id="GO:0008033">
    <property type="term" value="P:tRNA processing"/>
    <property type="evidence" value="ECO:0007669"/>
    <property type="project" value="UniProtKB-KW"/>
</dbReference>
<dbReference type="GO" id="GO:0003725">
    <property type="term" value="F:double-stranded RNA binding"/>
    <property type="evidence" value="ECO:0007669"/>
    <property type="project" value="TreeGrafter"/>
</dbReference>
<dbReference type="GO" id="GO:0006397">
    <property type="term" value="P:mRNA processing"/>
    <property type="evidence" value="ECO:0007669"/>
    <property type="project" value="UniProtKB-UniRule"/>
</dbReference>
<comment type="catalytic activity">
    <reaction evidence="1 9">
        <text>Endonucleolytic cleavage to 5'-phosphomonoester.</text>
        <dbReference type="EC" id="3.1.26.3"/>
    </reaction>
</comment>
<dbReference type="GO" id="GO:0005737">
    <property type="term" value="C:cytoplasm"/>
    <property type="evidence" value="ECO:0007669"/>
    <property type="project" value="UniProtKB-SubCell"/>
</dbReference>
<dbReference type="EC" id="3.1.26.3" evidence="9"/>
<keyword evidence="9" id="KW-0963">Cytoplasm</keyword>
<evidence type="ECO:0000256" key="3">
    <source>
        <dbReference type="ARBA" id="ARBA00022552"/>
    </source>
</evidence>
<comment type="subcellular location">
    <subcellularLocation>
        <location evidence="9">Cytoplasm</location>
    </subcellularLocation>
</comment>
<dbReference type="Pfam" id="PF00035">
    <property type="entry name" value="dsrm"/>
    <property type="match status" value="1"/>
</dbReference>
<dbReference type="InterPro" id="IPR036389">
    <property type="entry name" value="RNase_III_sf"/>
</dbReference>
<evidence type="ECO:0000256" key="5">
    <source>
        <dbReference type="ARBA" id="ARBA00022722"/>
    </source>
</evidence>
<dbReference type="SUPFAM" id="SSF54768">
    <property type="entry name" value="dsRNA-binding domain-like"/>
    <property type="match status" value="1"/>
</dbReference>
<evidence type="ECO:0000259" key="10">
    <source>
        <dbReference type="PROSITE" id="PS50137"/>
    </source>
</evidence>
<dbReference type="EMBL" id="LN890655">
    <property type="protein sequence ID" value="CUS04455.2"/>
    <property type="molecule type" value="Genomic_DNA"/>
</dbReference>
<name>A0A160T664_9CHLR</name>
<dbReference type="Gene3D" id="3.30.160.20">
    <property type="match status" value="1"/>
</dbReference>
<dbReference type="SMART" id="SM00358">
    <property type="entry name" value="DSRM"/>
    <property type="match status" value="1"/>
</dbReference>
<gene>
    <name evidence="9 12" type="primary">rnc</name>
    <name evidence="12" type="ORF">CFX0092_A2577</name>
</gene>
<dbReference type="PROSITE" id="PS50142">
    <property type="entry name" value="RNASE_3_2"/>
    <property type="match status" value="1"/>
</dbReference>
<dbReference type="NCBIfam" id="TIGR02191">
    <property type="entry name" value="RNaseIII"/>
    <property type="match status" value="1"/>
</dbReference>
<dbReference type="AlphaFoldDB" id="A0A160T664"/>
<feature type="domain" description="RNase III" evidence="11">
    <location>
        <begin position="1"/>
        <end position="129"/>
    </location>
</feature>
<dbReference type="PROSITE" id="PS50137">
    <property type="entry name" value="DS_RBD"/>
    <property type="match status" value="1"/>
</dbReference>
<comment type="subunit">
    <text evidence="9">Homodimer.</text>
</comment>
<feature type="active site" evidence="9">
    <location>
        <position position="46"/>
    </location>
</feature>
<evidence type="ECO:0000256" key="1">
    <source>
        <dbReference type="ARBA" id="ARBA00000109"/>
    </source>
</evidence>
<comment type="similarity">
    <text evidence="2">Belongs to the ribonuclease III family.</text>
</comment>
<dbReference type="PANTHER" id="PTHR11207:SF0">
    <property type="entry name" value="RIBONUCLEASE 3"/>
    <property type="match status" value="1"/>
</dbReference>
<reference evidence="12" key="1">
    <citation type="submission" date="2016-01" db="EMBL/GenBank/DDBJ databases">
        <authorList>
            <person name="Mcilroy J.S."/>
            <person name="Karst M S."/>
            <person name="Albertsen M."/>
        </authorList>
    </citation>
    <scope>NUCLEOTIDE SEQUENCE</scope>
    <source>
        <strain evidence="12">Cfx-K</strain>
    </source>
</reference>
<evidence type="ECO:0000256" key="6">
    <source>
        <dbReference type="ARBA" id="ARBA00022759"/>
    </source>
</evidence>
<evidence type="ECO:0000259" key="11">
    <source>
        <dbReference type="PROSITE" id="PS50142"/>
    </source>
</evidence>
<dbReference type="Gene3D" id="1.10.1520.10">
    <property type="entry name" value="Ribonuclease III domain"/>
    <property type="match status" value="1"/>
</dbReference>
<dbReference type="SUPFAM" id="SSF69065">
    <property type="entry name" value="RNase III domain-like"/>
    <property type="match status" value="1"/>
</dbReference>
<keyword evidence="8 9" id="KW-0694">RNA-binding</keyword>
<evidence type="ECO:0000313" key="13">
    <source>
        <dbReference type="Proteomes" id="UP000215027"/>
    </source>
</evidence>
<keyword evidence="9" id="KW-0460">Magnesium</keyword>
<feature type="active site" evidence="9">
    <location>
        <position position="118"/>
    </location>
</feature>
<comment type="cofactor">
    <cofactor evidence="9">
        <name>Mg(2+)</name>
        <dbReference type="ChEBI" id="CHEBI:18420"/>
    </cofactor>
</comment>
<dbReference type="SMART" id="SM00535">
    <property type="entry name" value="RIBOc"/>
    <property type="match status" value="1"/>
</dbReference>
<evidence type="ECO:0000256" key="7">
    <source>
        <dbReference type="ARBA" id="ARBA00022801"/>
    </source>
</evidence>
<dbReference type="FunFam" id="1.10.1520.10:FF:000001">
    <property type="entry name" value="Ribonuclease 3"/>
    <property type="match status" value="1"/>
</dbReference>
<keyword evidence="9" id="KW-0479">Metal-binding</keyword>
<accession>A0A160T664</accession>
<dbReference type="GO" id="GO:0046872">
    <property type="term" value="F:metal ion binding"/>
    <property type="evidence" value="ECO:0007669"/>
    <property type="project" value="UniProtKB-KW"/>
</dbReference>
<keyword evidence="3 9" id="KW-0698">rRNA processing</keyword>
<dbReference type="GO" id="GO:0006364">
    <property type="term" value="P:rRNA processing"/>
    <property type="evidence" value="ECO:0007669"/>
    <property type="project" value="UniProtKB-UniRule"/>
</dbReference>